<protein>
    <submittedName>
        <fullName evidence="3">Uncharacterized protein</fullName>
    </submittedName>
</protein>
<evidence type="ECO:0000256" key="2">
    <source>
        <dbReference type="SAM" id="SignalP"/>
    </source>
</evidence>
<feature type="signal peptide" evidence="2">
    <location>
        <begin position="1"/>
        <end position="33"/>
    </location>
</feature>
<organism evidence="3 4">
    <name type="scientific">Candidatus Kaiserbacteria bacterium GW2011_GWA2_52_12</name>
    <dbReference type="NCBI Taxonomy" id="1618671"/>
    <lineage>
        <taxon>Bacteria</taxon>
        <taxon>Candidatus Kaiseribacteriota</taxon>
    </lineage>
</organism>
<keyword evidence="1" id="KW-0472">Membrane</keyword>
<feature type="chain" id="PRO_5002540654" evidence="2">
    <location>
        <begin position="34"/>
        <end position="578"/>
    </location>
</feature>
<keyword evidence="1" id="KW-0812">Transmembrane</keyword>
<sequence length="578" mass="65016">MANTGVCTMRHHVLALLLTYSAAFLGGANTAWAQTQNTVIAPQERVVSRDEFYYYDENKLRRPLNLSRSVAVRFPTWKPLGEREQYLKQFGPLEVRQIAQLYSRVEFALDYMPTLSQDARAATIKRLAAEQDIEVAPIFTVDGMDAVVDGIYLQTVTPMSRETIVRALGKYFGSGIGIHEVTPEGDVWHVSFTRLFFLDSEKLPLTVLSVANLMQASDALPWVKRAYPKFAFLNTPVIPSISVFPMSGTVGEERTVVLGFRIFGKTSADVMIEDSDIPELMQGSFEPKANGSPPQSSFWEVIGTPVKEKLMQVGPNEWYFEHRYTLGLYAPEPEWVFSSLTIPYMYRGVRKQMTLPATTFFVRPHLDAKFALQDIPRAFSLPVAKFPGFTQMEPTRIRSWFDPAADMIGRENVATAAKIAFGLSAAIALACFGTFAARIVARRRLAHKRRGIDRMRLAALLKQAEGTTDHHAAIQAYHGTLSEVLHAWDSKFPRRNVTYQDVKDCLGASLEHLERALDLEDLFGDIESRNEASFSARDENEVRILRTNMRLKIEKLAAELEALKKGAENELLGHALRD</sequence>
<evidence type="ECO:0000313" key="3">
    <source>
        <dbReference type="EMBL" id="KKW23821.1"/>
    </source>
</evidence>
<accession>A0A0G1WYJ8</accession>
<reference evidence="3 4" key="1">
    <citation type="journal article" date="2015" name="Nature">
        <title>rRNA introns, odd ribosomes, and small enigmatic genomes across a large radiation of phyla.</title>
        <authorList>
            <person name="Brown C.T."/>
            <person name="Hug L.A."/>
            <person name="Thomas B.C."/>
            <person name="Sharon I."/>
            <person name="Castelle C.J."/>
            <person name="Singh A."/>
            <person name="Wilkins M.J."/>
            <person name="Williams K.H."/>
            <person name="Banfield J.F."/>
        </authorList>
    </citation>
    <scope>NUCLEOTIDE SEQUENCE [LARGE SCALE GENOMIC DNA]</scope>
</reference>
<dbReference type="STRING" id="1618671.UY67_C0016G0008"/>
<dbReference type="AlphaFoldDB" id="A0A0G1WYJ8"/>
<comment type="caution">
    <text evidence="3">The sequence shown here is derived from an EMBL/GenBank/DDBJ whole genome shotgun (WGS) entry which is preliminary data.</text>
</comment>
<evidence type="ECO:0000313" key="4">
    <source>
        <dbReference type="Proteomes" id="UP000034273"/>
    </source>
</evidence>
<gene>
    <name evidence="3" type="ORF">UY67_C0016G0008</name>
</gene>
<keyword evidence="2" id="KW-0732">Signal</keyword>
<dbReference type="Proteomes" id="UP000034273">
    <property type="component" value="Unassembled WGS sequence"/>
</dbReference>
<proteinExistence type="predicted"/>
<keyword evidence="1" id="KW-1133">Transmembrane helix</keyword>
<dbReference type="EMBL" id="LCQW01000016">
    <property type="protein sequence ID" value="KKW23821.1"/>
    <property type="molecule type" value="Genomic_DNA"/>
</dbReference>
<name>A0A0G1WYJ8_9BACT</name>
<feature type="transmembrane region" description="Helical" evidence="1">
    <location>
        <begin position="419"/>
        <end position="441"/>
    </location>
</feature>
<evidence type="ECO:0000256" key="1">
    <source>
        <dbReference type="SAM" id="Phobius"/>
    </source>
</evidence>